<dbReference type="GO" id="GO:0005886">
    <property type="term" value="C:plasma membrane"/>
    <property type="evidence" value="ECO:0007669"/>
    <property type="project" value="UniProtKB-SubCell"/>
</dbReference>
<dbReference type="AlphaFoldDB" id="D1AKW7"/>
<organism evidence="11 12">
    <name type="scientific">Sebaldella termitidis (strain ATCC 33386 / NCTC 11300)</name>
    <dbReference type="NCBI Taxonomy" id="526218"/>
    <lineage>
        <taxon>Bacteria</taxon>
        <taxon>Fusobacteriati</taxon>
        <taxon>Fusobacteriota</taxon>
        <taxon>Fusobacteriia</taxon>
        <taxon>Fusobacteriales</taxon>
        <taxon>Leptotrichiaceae</taxon>
        <taxon>Sebaldella</taxon>
    </lineage>
</organism>
<reference evidence="11 12" key="2">
    <citation type="journal article" date="2010" name="Stand. Genomic Sci.">
        <title>Complete genome sequence of Sebaldella termitidis type strain (NCTC 11300).</title>
        <authorList>
            <person name="Harmon-Smith M."/>
            <person name="Celia L."/>
            <person name="Chertkov O."/>
            <person name="Lapidus A."/>
            <person name="Copeland A."/>
            <person name="Glavina Del Rio T."/>
            <person name="Nolan M."/>
            <person name="Lucas S."/>
            <person name="Tice H."/>
            <person name="Cheng J.F."/>
            <person name="Han C."/>
            <person name="Detter J.C."/>
            <person name="Bruce D."/>
            <person name="Goodwin L."/>
            <person name="Pitluck S."/>
            <person name="Pati A."/>
            <person name="Liolios K."/>
            <person name="Ivanova N."/>
            <person name="Mavromatis K."/>
            <person name="Mikhailova N."/>
            <person name="Chen A."/>
            <person name="Palaniappan K."/>
            <person name="Land M."/>
            <person name="Hauser L."/>
            <person name="Chang Y.J."/>
            <person name="Jeffries C.D."/>
            <person name="Brettin T."/>
            <person name="Goker M."/>
            <person name="Beck B."/>
            <person name="Bristow J."/>
            <person name="Eisen J.A."/>
            <person name="Markowitz V."/>
            <person name="Hugenholtz P."/>
            <person name="Kyrpides N.C."/>
            <person name="Klenk H.P."/>
            <person name="Chen F."/>
        </authorList>
    </citation>
    <scope>NUCLEOTIDE SEQUENCE [LARGE SCALE GENOMIC DNA]</scope>
    <source>
        <strain evidence="12">ATCC 33386 / NCTC 11300</strain>
    </source>
</reference>
<evidence type="ECO:0000256" key="10">
    <source>
        <dbReference type="SAM" id="Phobius"/>
    </source>
</evidence>
<gene>
    <name evidence="11" type="ordered locus">Sterm_0248</name>
</gene>
<feature type="transmembrane region" description="Helical" evidence="10">
    <location>
        <begin position="411"/>
        <end position="433"/>
    </location>
</feature>
<accession>D1AKW7</accession>
<dbReference type="EMBL" id="CP001739">
    <property type="protein sequence ID" value="ACZ07133.1"/>
    <property type="molecule type" value="Genomic_DNA"/>
</dbReference>
<dbReference type="PANTHER" id="PTHR32024:SF1">
    <property type="entry name" value="KTR SYSTEM POTASSIUM UPTAKE PROTEIN B"/>
    <property type="match status" value="1"/>
</dbReference>
<evidence type="ECO:0000313" key="11">
    <source>
        <dbReference type="EMBL" id="ACZ07133.1"/>
    </source>
</evidence>
<keyword evidence="11" id="KW-0378">Hydrolase</keyword>
<dbReference type="GO" id="GO:0015379">
    <property type="term" value="F:potassium:chloride symporter activity"/>
    <property type="evidence" value="ECO:0007669"/>
    <property type="project" value="InterPro"/>
</dbReference>
<reference evidence="12" key="1">
    <citation type="submission" date="2009-09" db="EMBL/GenBank/DDBJ databases">
        <title>The complete chromosome of Sebaldella termitidis ATCC 33386.</title>
        <authorList>
            <consortium name="US DOE Joint Genome Institute (JGI-PGF)"/>
            <person name="Lucas S."/>
            <person name="Copeland A."/>
            <person name="Lapidus A."/>
            <person name="Glavina del Rio T."/>
            <person name="Dalin E."/>
            <person name="Tice H."/>
            <person name="Bruce D."/>
            <person name="Goodwin L."/>
            <person name="Pitluck S."/>
            <person name="Kyrpides N."/>
            <person name="Mavromatis K."/>
            <person name="Ivanova N."/>
            <person name="Mikhailova N."/>
            <person name="Sims D."/>
            <person name="Meincke L."/>
            <person name="Brettin T."/>
            <person name="Detter J.C."/>
            <person name="Han C."/>
            <person name="Larimer F."/>
            <person name="Land M."/>
            <person name="Hauser L."/>
            <person name="Markowitz V."/>
            <person name="Cheng J.F."/>
            <person name="Hugenholtz P."/>
            <person name="Woyke T."/>
            <person name="Wu D."/>
            <person name="Eisen J.A."/>
        </authorList>
    </citation>
    <scope>NUCLEOTIDE SEQUENCE [LARGE SCALE GENOMIC DNA]</scope>
    <source>
        <strain evidence="12">ATCC 33386 / NCTC 11300</strain>
    </source>
</reference>
<dbReference type="STRING" id="526218.Sterm_0248"/>
<sequence>MSRKKSISPYWILLDSFLIIIFIGTVLLTLPISSATGERVPVIDSLFTTTSAVAVTGLVVNDVSTTFSLFGKTVIIILIQLGGLGIMTFSSIIVLLISKKISYRTKKIVQEDLNYNTLFDIQKYIKNVVKTVLFIEFLGAFCLFFTFIKKYSFWKAVYYSVFHSVSAFCNAGFSLFSDNLGGYRSNISVNIVICSLIVLGGIGFAALNNIHLYIKKKIKRDKNKIRLNLTTKMAVLMSAILIAAGILVTFVIEANNPATLQNFSMHDKILASLFQSVTTRTAGFQTMDLANMRIATLISYIFFMYIGASPGSTGGGIKTTTIGVIILGVYSTLTNREDIEIKKKKIAWDVFNKATSIVFISLTYIICIVFFLSLLEKNKGFLELVFETVSAFGTVGLSLNITPDLGSISKLLIALTMFIGRVGPLTVAMALSAHSKRRGAYKYPVEDVQVG</sequence>
<evidence type="ECO:0000256" key="8">
    <source>
        <dbReference type="ARBA" id="ARBA00023065"/>
    </source>
</evidence>
<keyword evidence="2" id="KW-0813">Transport</keyword>
<dbReference type="PANTHER" id="PTHR32024">
    <property type="entry name" value="TRK SYSTEM POTASSIUM UPTAKE PROTEIN TRKG-RELATED"/>
    <property type="match status" value="1"/>
</dbReference>
<feature type="transmembrane region" description="Helical" evidence="10">
    <location>
        <begin position="187"/>
        <end position="212"/>
    </location>
</feature>
<dbReference type="RefSeq" id="WP_012859732.1">
    <property type="nucleotide sequence ID" value="NC_013517.1"/>
</dbReference>
<evidence type="ECO:0000256" key="9">
    <source>
        <dbReference type="ARBA" id="ARBA00023136"/>
    </source>
</evidence>
<dbReference type="KEGG" id="str:Sterm_0248"/>
<keyword evidence="3" id="KW-1003">Cell membrane</keyword>
<feature type="transmembrane region" description="Helical" evidence="10">
    <location>
        <begin position="354"/>
        <end position="374"/>
    </location>
</feature>
<keyword evidence="5 10" id="KW-0812">Transmembrane</keyword>
<keyword evidence="4" id="KW-0633">Potassium transport</keyword>
<protein>
    <submittedName>
        <fullName evidence="11">Potassium uptake protein, TrkH family</fullName>
        <ecNumber evidence="11">3.6.3.14</ecNumber>
    </submittedName>
</protein>
<dbReference type="InterPro" id="IPR003445">
    <property type="entry name" value="Cat_transpt"/>
</dbReference>
<evidence type="ECO:0000256" key="1">
    <source>
        <dbReference type="ARBA" id="ARBA00004651"/>
    </source>
</evidence>
<evidence type="ECO:0000256" key="7">
    <source>
        <dbReference type="ARBA" id="ARBA00022989"/>
    </source>
</evidence>
<feature type="transmembrane region" description="Helical" evidence="10">
    <location>
        <begin position="12"/>
        <end position="32"/>
    </location>
</feature>
<dbReference type="eggNOG" id="COG0168">
    <property type="taxonomic scope" value="Bacteria"/>
</dbReference>
<dbReference type="Pfam" id="PF02386">
    <property type="entry name" value="TrkH"/>
    <property type="match status" value="1"/>
</dbReference>
<dbReference type="Proteomes" id="UP000000845">
    <property type="component" value="Chromosome"/>
</dbReference>
<comment type="subcellular location">
    <subcellularLocation>
        <location evidence="1">Cell membrane</location>
        <topology evidence="1">Multi-pass membrane protein</topology>
    </subcellularLocation>
</comment>
<feature type="transmembrane region" description="Helical" evidence="10">
    <location>
        <begin position="74"/>
        <end position="97"/>
    </location>
</feature>
<evidence type="ECO:0000256" key="2">
    <source>
        <dbReference type="ARBA" id="ARBA00022448"/>
    </source>
</evidence>
<dbReference type="HOGENOM" id="CLU_026429_0_1_0"/>
<evidence type="ECO:0000256" key="3">
    <source>
        <dbReference type="ARBA" id="ARBA00022475"/>
    </source>
</evidence>
<keyword evidence="8" id="KW-0406">Ion transport</keyword>
<name>D1AKW7_SEBTE</name>
<dbReference type="GO" id="GO:0016787">
    <property type="term" value="F:hydrolase activity"/>
    <property type="evidence" value="ECO:0007669"/>
    <property type="project" value="UniProtKB-KW"/>
</dbReference>
<evidence type="ECO:0000256" key="4">
    <source>
        <dbReference type="ARBA" id="ARBA00022538"/>
    </source>
</evidence>
<dbReference type="EC" id="3.6.3.14" evidence="11"/>
<keyword evidence="12" id="KW-1185">Reference proteome</keyword>
<evidence type="ECO:0000313" key="12">
    <source>
        <dbReference type="Proteomes" id="UP000000845"/>
    </source>
</evidence>
<feature type="transmembrane region" description="Helical" evidence="10">
    <location>
        <begin position="315"/>
        <end position="334"/>
    </location>
</feature>
<keyword evidence="7 10" id="KW-1133">Transmembrane helix</keyword>
<evidence type="ECO:0000256" key="6">
    <source>
        <dbReference type="ARBA" id="ARBA00022958"/>
    </source>
</evidence>
<keyword evidence="9 10" id="KW-0472">Membrane</keyword>
<feature type="transmembrane region" description="Helical" evidence="10">
    <location>
        <begin position="128"/>
        <end position="148"/>
    </location>
</feature>
<proteinExistence type="predicted"/>
<dbReference type="NCBIfam" id="TIGR00933">
    <property type="entry name" value="2a38"/>
    <property type="match status" value="1"/>
</dbReference>
<keyword evidence="6" id="KW-0630">Potassium</keyword>
<dbReference type="InterPro" id="IPR004772">
    <property type="entry name" value="TrkH"/>
</dbReference>
<feature type="transmembrane region" description="Helical" evidence="10">
    <location>
        <begin position="233"/>
        <end position="252"/>
    </location>
</feature>
<evidence type="ECO:0000256" key="5">
    <source>
        <dbReference type="ARBA" id="ARBA00022692"/>
    </source>
</evidence>